<dbReference type="Pfam" id="PF00873">
    <property type="entry name" value="ACR_tran"/>
    <property type="match status" value="1"/>
</dbReference>
<name>A0AAW9RFD7_9GAMM</name>
<feature type="transmembrane region" description="Helical" evidence="1">
    <location>
        <begin position="21"/>
        <end position="39"/>
    </location>
</feature>
<proteinExistence type="predicted"/>
<dbReference type="Gene3D" id="3.30.70.1320">
    <property type="entry name" value="Multidrug efflux transporter AcrB pore domain like"/>
    <property type="match status" value="1"/>
</dbReference>
<dbReference type="AlphaFoldDB" id="A0AAW9RFD7"/>
<dbReference type="PANTHER" id="PTHR32063:SF33">
    <property type="entry name" value="RND SUPERFAMILY EFFLUX PUMP PERMEASE COMPONENT"/>
    <property type="match status" value="1"/>
</dbReference>
<feature type="transmembrane region" description="Helical" evidence="1">
    <location>
        <begin position="390"/>
        <end position="411"/>
    </location>
</feature>
<dbReference type="PRINTS" id="PR00702">
    <property type="entry name" value="ACRIFLAVINRP"/>
</dbReference>
<dbReference type="SUPFAM" id="SSF82866">
    <property type="entry name" value="Multidrug efflux transporter AcrB transmembrane domain"/>
    <property type="match status" value="2"/>
</dbReference>
<dbReference type="PANTHER" id="PTHR32063">
    <property type="match status" value="1"/>
</dbReference>
<feature type="transmembrane region" description="Helical" evidence="1">
    <location>
        <begin position="1003"/>
        <end position="1029"/>
    </location>
</feature>
<sequence>MKPAGNSPFEALIAWFANNPVAANLLMGILIAGGLYSAFTIKKETQPRVETNFISVVVPFLGATPEDVEEGAVIKIEEAIQDIEGIEEIVSTATRGSGSVQIEVHADYEVTDVMDQVKNRVDAISTFPDNTEKPIISRTTFEQQVLMVSVYGDVNERTLKEYAKRVRNDIVTLPGVTRAEILGSRPYEISIEVSEFDLQAYELTLVDVANAVRRGSLDLSAGSIRSDAGDVLVRTKGQAYTGADFEEIVVRTNPDGTRLLLRDIADIDDGFVETERFSEYNSKPAITIQVLSVGDQSELDIAKTVRQYVERQKASLPADLQVAAWADTSYYLEGRLDLMIKNLVMGAALVFLILALFLRLKLAFWVMVGLPVAFLGTFFLMPTLDVSVNMLSLFGFILVLGIVVDDAIIIGESAYTNMRARGHSVDHIVEGVLHVAVPATFGVLTTIAAFLPILLISGVTGQFFAAIGWVVILCLVFSLVESKLILPAHLAHMKVRHYSQDTHNVFIRFQRFFSEGLHHFVDRVYAPALRAALRRRYLTLSIFVATLILSIGLLMGGILRFVFFPDITADFLQVTVEMNEGTPPAQTHDALHRVQQGLWEVDRKVSEEQGVESGAVVSSVVAFARNDVSGLLITELVKENDDVITGPEVLRRWREEVGDIPGVKTLGFEGATGGPGGGPPIAIQLIGSDIQQVARAARLLEQRVREYEGVYDVRNTHERGTPEIKLNIKPEAEALGLSLADLARQLRAGFYGEEVQRIQRGQDEVKVMVRYPEDERDSVGYLDNVRIRTPDGGRVPFHAVAEIEMTESPTRIRRYDRERAVQISARVDKDNYEPGQINRDIITRVLPGILAQFPGVRHRLSGEAQSQQEVSGDLLKGAALALFLIYALMAIPLKSYGQPLIIMSVIPFGAIGALVGHLLLGIEVSVLSFFGIIALSGVVVNDSLILVDFINRERAAGVPLEQAVLDAARKRFRAILLTSLTTFFGLIPIVMETSLQAQLVIPMATSLAFGILFATVITLFLIPSLYTIISDFKRWGRTAWRHLVPARSGARAAPDA</sequence>
<keyword evidence="3" id="KW-1185">Reference proteome</keyword>
<dbReference type="GO" id="GO:0042910">
    <property type="term" value="F:xenobiotic transmembrane transporter activity"/>
    <property type="evidence" value="ECO:0007669"/>
    <property type="project" value="TreeGrafter"/>
</dbReference>
<keyword evidence="1" id="KW-0472">Membrane</keyword>
<feature type="transmembrane region" description="Helical" evidence="1">
    <location>
        <begin position="926"/>
        <end position="951"/>
    </location>
</feature>
<feature type="transmembrane region" description="Helical" evidence="1">
    <location>
        <begin position="364"/>
        <end position="384"/>
    </location>
</feature>
<dbReference type="InterPro" id="IPR027463">
    <property type="entry name" value="AcrB_DN_DC_subdom"/>
</dbReference>
<feature type="transmembrane region" description="Helical" evidence="1">
    <location>
        <begin position="874"/>
        <end position="893"/>
    </location>
</feature>
<keyword evidence="1" id="KW-0812">Transmembrane</keyword>
<comment type="caution">
    <text evidence="2">The sequence shown here is derived from an EMBL/GenBank/DDBJ whole genome shotgun (WGS) entry which is preliminary data.</text>
</comment>
<feature type="transmembrane region" description="Helical" evidence="1">
    <location>
        <begin position="463"/>
        <end position="486"/>
    </location>
</feature>
<evidence type="ECO:0000313" key="2">
    <source>
        <dbReference type="EMBL" id="MEJ8568943.1"/>
    </source>
</evidence>
<organism evidence="2 3">
    <name type="scientific">Elongatibacter sediminis</name>
    <dbReference type="NCBI Taxonomy" id="3119006"/>
    <lineage>
        <taxon>Bacteria</taxon>
        <taxon>Pseudomonadati</taxon>
        <taxon>Pseudomonadota</taxon>
        <taxon>Gammaproteobacteria</taxon>
        <taxon>Chromatiales</taxon>
        <taxon>Wenzhouxiangellaceae</taxon>
        <taxon>Elongatibacter</taxon>
    </lineage>
</organism>
<evidence type="ECO:0000313" key="3">
    <source>
        <dbReference type="Proteomes" id="UP001359886"/>
    </source>
</evidence>
<protein>
    <submittedName>
        <fullName evidence="2">Efflux RND transporter permease subunit</fullName>
    </submittedName>
</protein>
<accession>A0AAW9RFD7</accession>
<evidence type="ECO:0000256" key="1">
    <source>
        <dbReference type="SAM" id="Phobius"/>
    </source>
</evidence>
<dbReference type="Proteomes" id="UP001359886">
    <property type="component" value="Unassembled WGS sequence"/>
</dbReference>
<keyword evidence="1" id="KW-1133">Transmembrane helix</keyword>
<dbReference type="SUPFAM" id="SSF82693">
    <property type="entry name" value="Multidrug efflux transporter AcrB pore domain, PN1, PN2, PC1 and PC2 subdomains"/>
    <property type="match status" value="2"/>
</dbReference>
<dbReference type="Gene3D" id="1.20.1640.10">
    <property type="entry name" value="Multidrug efflux transporter AcrB transmembrane domain"/>
    <property type="match status" value="2"/>
</dbReference>
<feature type="transmembrane region" description="Helical" evidence="1">
    <location>
        <begin position="972"/>
        <end position="991"/>
    </location>
</feature>
<dbReference type="EMBL" id="JAZHOG010000010">
    <property type="protein sequence ID" value="MEJ8568943.1"/>
    <property type="molecule type" value="Genomic_DNA"/>
</dbReference>
<dbReference type="Gene3D" id="3.30.2090.10">
    <property type="entry name" value="Multidrug efflux transporter AcrB TolC docking domain, DN and DC subdomains"/>
    <property type="match status" value="2"/>
</dbReference>
<feature type="transmembrane region" description="Helical" evidence="1">
    <location>
        <begin position="338"/>
        <end position="357"/>
    </location>
</feature>
<reference evidence="2 3" key="1">
    <citation type="submission" date="2024-02" db="EMBL/GenBank/DDBJ databases">
        <title>A novel Wenzhouxiangellaceae bacterium, isolated from coastal sediments.</title>
        <authorList>
            <person name="Du Z.-J."/>
            <person name="Ye Y.-Q."/>
            <person name="Zhang X.-Y."/>
        </authorList>
    </citation>
    <scope>NUCLEOTIDE SEQUENCE [LARGE SCALE GENOMIC DNA]</scope>
    <source>
        <strain evidence="2 3">CH-27</strain>
    </source>
</reference>
<feature type="transmembrane region" description="Helical" evidence="1">
    <location>
        <begin position="900"/>
        <end position="920"/>
    </location>
</feature>
<gene>
    <name evidence="2" type="ORF">V3330_15020</name>
</gene>
<dbReference type="RefSeq" id="WP_354696261.1">
    <property type="nucleotide sequence ID" value="NZ_JAZHOG010000010.1"/>
</dbReference>
<dbReference type="GO" id="GO:0005886">
    <property type="term" value="C:plasma membrane"/>
    <property type="evidence" value="ECO:0007669"/>
    <property type="project" value="TreeGrafter"/>
</dbReference>
<dbReference type="SUPFAM" id="SSF82714">
    <property type="entry name" value="Multidrug efflux transporter AcrB TolC docking domain, DN and DC subdomains"/>
    <property type="match status" value="2"/>
</dbReference>
<feature type="transmembrane region" description="Helical" evidence="1">
    <location>
        <begin position="432"/>
        <end position="457"/>
    </location>
</feature>
<dbReference type="InterPro" id="IPR001036">
    <property type="entry name" value="Acrflvin-R"/>
</dbReference>
<feature type="transmembrane region" description="Helical" evidence="1">
    <location>
        <begin position="537"/>
        <end position="563"/>
    </location>
</feature>
<dbReference type="Gene3D" id="3.30.70.1440">
    <property type="entry name" value="Multidrug efflux transporter AcrB pore domain"/>
    <property type="match status" value="1"/>
</dbReference>
<dbReference type="Gene3D" id="3.30.70.1430">
    <property type="entry name" value="Multidrug efflux transporter AcrB pore domain"/>
    <property type="match status" value="2"/>
</dbReference>